<reference evidence="2" key="1">
    <citation type="submission" date="2022-11" db="UniProtKB">
        <authorList>
            <consortium name="WormBaseParasite"/>
        </authorList>
    </citation>
    <scope>IDENTIFICATION</scope>
</reference>
<dbReference type="WBParaSite" id="JU765_v2.g16490.t1">
    <property type="protein sequence ID" value="JU765_v2.g16490.t1"/>
    <property type="gene ID" value="JU765_v2.g16490"/>
</dbReference>
<accession>A0AC34QHK1</accession>
<evidence type="ECO:0000313" key="2">
    <source>
        <dbReference type="WBParaSite" id="JU765_v2.g16490.t1"/>
    </source>
</evidence>
<protein>
    <submittedName>
        <fullName evidence="2">THAP-type domain-containing protein</fullName>
    </submittedName>
</protein>
<evidence type="ECO:0000313" key="1">
    <source>
        <dbReference type="Proteomes" id="UP000887576"/>
    </source>
</evidence>
<sequence length="721" mass="78529">MPTTCGFPNCKFRSRYRGQEDNRHFYRIPKRPLVLRQRWLKAIGRTEETVVSQLRICSAHFEGGEKKEGDIPVPDPQLDSPLSIPLPPKETKTSDRRRNQKFFKSNNHTGSSSSSEANGDQRRKGNISAFHQSDFANIYANGSISSFPSDFLNHIGSIKDEKESKEELPPRFSGQSPNDLKFLPGFPVIFPMMNRFAGSKPLIALLDGRDCSIEMPLLKDICTVAFCDAQATSEIHEKVLNEAVAAFMWNTIKLEKADLQKFKALKVLVCLSPDVGNVNLDAASELGIAVCNIPGVCLDEIADSTMSLILNLFRRTHWIARSIESGKPAHTIEQIRDLSSGTRRVRDSTLGIIGLGQTGSAVVARAKAFGFNIIAYDPYVTDGTEKIFGIERCETLESLLKRADCISLHCPLNSETAQIINEDSLKKLKAGAFIVNAGRPELIHEAALISALRSGHVKAAALDTQHLGDMAATLPLSLGGQLINTGRTSGLSDEAAHELRATAAKELRRALMGRIPQDLRFCVNKERIISQTSNAGNSGNSLPTMNPSFNPLAGMNLDAYNGLPLPSSFGSLPYANSLFMGINPQLLMNNAASALNNFQLPGGNAGMFSGITGQSPKSSNGIGKRSRTATPMNASISNIQSASTSPTPGNSAVQIDGEGNKSIINSDSDHDVTGDIDDNETNDDVQRKESNNSEMVDPEIPEKKFKMDMKEDSMEIKNENH</sequence>
<dbReference type="Proteomes" id="UP000887576">
    <property type="component" value="Unplaced"/>
</dbReference>
<proteinExistence type="predicted"/>
<name>A0AC34QHK1_9BILA</name>
<organism evidence="1 2">
    <name type="scientific">Panagrolaimus sp. JU765</name>
    <dbReference type="NCBI Taxonomy" id="591449"/>
    <lineage>
        <taxon>Eukaryota</taxon>
        <taxon>Metazoa</taxon>
        <taxon>Ecdysozoa</taxon>
        <taxon>Nematoda</taxon>
        <taxon>Chromadorea</taxon>
        <taxon>Rhabditida</taxon>
        <taxon>Tylenchina</taxon>
        <taxon>Panagrolaimomorpha</taxon>
        <taxon>Panagrolaimoidea</taxon>
        <taxon>Panagrolaimidae</taxon>
        <taxon>Panagrolaimus</taxon>
    </lineage>
</organism>